<organism evidence="2 3">
    <name type="scientific">Planotetraspora silvatica</name>
    <dbReference type="NCBI Taxonomy" id="234614"/>
    <lineage>
        <taxon>Bacteria</taxon>
        <taxon>Bacillati</taxon>
        <taxon>Actinomycetota</taxon>
        <taxon>Actinomycetes</taxon>
        <taxon>Streptosporangiales</taxon>
        <taxon>Streptosporangiaceae</taxon>
        <taxon>Planotetraspora</taxon>
    </lineage>
</organism>
<protein>
    <submittedName>
        <fullName evidence="2">Uncharacterized protein</fullName>
    </submittedName>
</protein>
<dbReference type="AlphaFoldDB" id="A0A8J3UHP7"/>
<dbReference type="EMBL" id="BOOQ01000013">
    <property type="protein sequence ID" value="GII45894.1"/>
    <property type="molecule type" value="Genomic_DNA"/>
</dbReference>
<proteinExistence type="predicted"/>
<sequence>MFAFVLGLSWLILTPVCVWLLFGRGHRGLARGAAALTLAGLQAGTLLMGFLEEPPASVASHPLARPAVSPSHAGSPSHAASRDGAAATPLASVTARPCPVHALTPGSVRLSRRGTEVDGMTVYWAATPHECGTASVALRPAGRRLRIWLEEGTAEHHEGARALPVTVAGGQASLDLRLSPPLRPRPHYVAIDARTGHRIPLKPGTPASSGT</sequence>
<dbReference type="RefSeq" id="WP_203973435.1">
    <property type="nucleotide sequence ID" value="NZ_BAAAKY010000044.1"/>
</dbReference>
<evidence type="ECO:0000313" key="3">
    <source>
        <dbReference type="Proteomes" id="UP000644610"/>
    </source>
</evidence>
<feature type="compositionally biased region" description="Low complexity" evidence="1">
    <location>
        <begin position="66"/>
        <end position="79"/>
    </location>
</feature>
<name>A0A8J3UHP7_9ACTN</name>
<feature type="region of interest" description="Disordered" evidence="1">
    <location>
        <begin position="61"/>
        <end position="86"/>
    </location>
</feature>
<gene>
    <name evidence="2" type="ORF">Psi02_23180</name>
</gene>
<evidence type="ECO:0000256" key="1">
    <source>
        <dbReference type="SAM" id="MobiDB-lite"/>
    </source>
</evidence>
<dbReference type="Proteomes" id="UP000644610">
    <property type="component" value="Unassembled WGS sequence"/>
</dbReference>
<keyword evidence="3" id="KW-1185">Reference proteome</keyword>
<accession>A0A8J3UHP7</accession>
<comment type="caution">
    <text evidence="2">The sequence shown here is derived from an EMBL/GenBank/DDBJ whole genome shotgun (WGS) entry which is preliminary data.</text>
</comment>
<evidence type="ECO:0000313" key="2">
    <source>
        <dbReference type="EMBL" id="GII45894.1"/>
    </source>
</evidence>
<reference evidence="2" key="1">
    <citation type="submission" date="2021-01" db="EMBL/GenBank/DDBJ databases">
        <title>Whole genome shotgun sequence of Planotetraspora silvatica NBRC 100141.</title>
        <authorList>
            <person name="Komaki H."/>
            <person name="Tamura T."/>
        </authorList>
    </citation>
    <scope>NUCLEOTIDE SEQUENCE</scope>
    <source>
        <strain evidence="2">NBRC 100141</strain>
    </source>
</reference>